<organism evidence="1 2">
    <name type="scientific">Hyaloperonospora arabidopsidis (strain Emoy2)</name>
    <name type="common">Downy mildew agent</name>
    <name type="synonym">Peronospora arabidopsidis</name>
    <dbReference type="NCBI Taxonomy" id="559515"/>
    <lineage>
        <taxon>Eukaryota</taxon>
        <taxon>Sar</taxon>
        <taxon>Stramenopiles</taxon>
        <taxon>Oomycota</taxon>
        <taxon>Peronosporomycetes</taxon>
        <taxon>Peronosporales</taxon>
        <taxon>Peronosporaceae</taxon>
        <taxon>Hyaloperonospora</taxon>
    </lineage>
</organism>
<dbReference type="HOGENOM" id="CLU_2594893_0_0_1"/>
<dbReference type="AlphaFoldDB" id="M4BVC5"/>
<reference evidence="2" key="1">
    <citation type="journal article" date="2010" name="Science">
        <title>Signatures of adaptation to obligate biotrophy in the Hyaloperonospora arabidopsidis genome.</title>
        <authorList>
            <person name="Baxter L."/>
            <person name="Tripathy S."/>
            <person name="Ishaque N."/>
            <person name="Boot N."/>
            <person name="Cabral A."/>
            <person name="Kemen E."/>
            <person name="Thines M."/>
            <person name="Ah-Fong A."/>
            <person name="Anderson R."/>
            <person name="Badejoko W."/>
            <person name="Bittner-Eddy P."/>
            <person name="Boore J.L."/>
            <person name="Chibucos M.C."/>
            <person name="Coates M."/>
            <person name="Dehal P."/>
            <person name="Delehaunty K."/>
            <person name="Dong S."/>
            <person name="Downton P."/>
            <person name="Dumas B."/>
            <person name="Fabro G."/>
            <person name="Fronick C."/>
            <person name="Fuerstenberg S.I."/>
            <person name="Fulton L."/>
            <person name="Gaulin E."/>
            <person name="Govers F."/>
            <person name="Hughes L."/>
            <person name="Humphray S."/>
            <person name="Jiang R.H."/>
            <person name="Judelson H."/>
            <person name="Kamoun S."/>
            <person name="Kyung K."/>
            <person name="Meijer H."/>
            <person name="Minx P."/>
            <person name="Morris P."/>
            <person name="Nelson J."/>
            <person name="Phuntumart V."/>
            <person name="Qutob D."/>
            <person name="Rehmany A."/>
            <person name="Rougon-Cardoso A."/>
            <person name="Ryden P."/>
            <person name="Torto-Alalibo T."/>
            <person name="Studholme D."/>
            <person name="Wang Y."/>
            <person name="Win J."/>
            <person name="Wood J."/>
            <person name="Clifton S.W."/>
            <person name="Rogers J."/>
            <person name="Van den Ackerveken G."/>
            <person name="Jones J.D."/>
            <person name="McDowell J.M."/>
            <person name="Beynon J."/>
            <person name="Tyler B.M."/>
        </authorList>
    </citation>
    <scope>NUCLEOTIDE SEQUENCE [LARGE SCALE GENOMIC DNA]</scope>
    <source>
        <strain evidence="2">Emoy2</strain>
    </source>
</reference>
<name>M4BVC5_HYAAE</name>
<evidence type="ECO:0000313" key="2">
    <source>
        <dbReference type="Proteomes" id="UP000011713"/>
    </source>
</evidence>
<dbReference type="EMBL" id="JH597976">
    <property type="status" value="NOT_ANNOTATED_CDS"/>
    <property type="molecule type" value="Genomic_DNA"/>
</dbReference>
<protein>
    <submittedName>
        <fullName evidence="1">Uncharacterized protein</fullName>
    </submittedName>
</protein>
<sequence length="80" mass="8728">MGTIVDNAVHIEIKGVEFGEERHVRDGLVQKRIPLGHVAVEAGNAHGGRGDTRSDREGGRLANSRGIFVRPYTMVCCIMN</sequence>
<proteinExistence type="predicted"/>
<accession>M4BVC5</accession>
<reference evidence="1" key="2">
    <citation type="submission" date="2015-06" db="UniProtKB">
        <authorList>
            <consortium name="EnsemblProtists"/>
        </authorList>
    </citation>
    <scope>IDENTIFICATION</scope>
    <source>
        <strain evidence="1">Emoy2</strain>
    </source>
</reference>
<dbReference type="InParanoid" id="M4BVC5"/>
<evidence type="ECO:0000313" key="1">
    <source>
        <dbReference type="EnsemblProtists" id="HpaP810467"/>
    </source>
</evidence>
<keyword evidence="2" id="KW-1185">Reference proteome</keyword>
<dbReference type="VEuPathDB" id="FungiDB:HpaG810467"/>
<dbReference type="EnsemblProtists" id="HpaT810467">
    <property type="protein sequence ID" value="HpaP810467"/>
    <property type="gene ID" value="HpaG810467"/>
</dbReference>
<dbReference type="Proteomes" id="UP000011713">
    <property type="component" value="Unassembled WGS sequence"/>
</dbReference>